<dbReference type="InterPro" id="IPR003661">
    <property type="entry name" value="HisK_dim/P_dom"/>
</dbReference>
<dbReference type="Gene3D" id="3.40.50.2300">
    <property type="match status" value="1"/>
</dbReference>
<proteinExistence type="predicted"/>
<dbReference type="CDD" id="cd00082">
    <property type="entry name" value="HisKA"/>
    <property type="match status" value="1"/>
</dbReference>
<dbReference type="EC" id="2.7.13.3" evidence="2"/>
<dbReference type="PRINTS" id="PR00344">
    <property type="entry name" value="BCTRLSENSOR"/>
</dbReference>
<evidence type="ECO:0000256" key="5">
    <source>
        <dbReference type="ARBA" id="ARBA00022777"/>
    </source>
</evidence>
<evidence type="ECO:0000313" key="10">
    <source>
        <dbReference type="EMBL" id="OIW31442.1"/>
    </source>
</evidence>
<keyword evidence="11" id="KW-1185">Reference proteome</keyword>
<evidence type="ECO:0000259" key="9">
    <source>
        <dbReference type="PROSITE" id="PS50110"/>
    </source>
</evidence>
<dbReference type="GO" id="GO:0000155">
    <property type="term" value="F:phosphorelay sensor kinase activity"/>
    <property type="evidence" value="ECO:0007669"/>
    <property type="project" value="InterPro"/>
</dbReference>
<feature type="compositionally biased region" description="Polar residues" evidence="7">
    <location>
        <begin position="247"/>
        <end position="268"/>
    </location>
</feature>
<evidence type="ECO:0000256" key="6">
    <source>
        <dbReference type="PROSITE-ProRule" id="PRU00169"/>
    </source>
</evidence>
<evidence type="ECO:0000259" key="8">
    <source>
        <dbReference type="PROSITE" id="PS50109"/>
    </source>
</evidence>
<keyword evidence="4" id="KW-0808">Transferase</keyword>
<dbReference type="SUPFAM" id="SSF55874">
    <property type="entry name" value="ATPase domain of HSP90 chaperone/DNA topoisomerase II/histidine kinase"/>
    <property type="match status" value="1"/>
</dbReference>
<dbReference type="Pfam" id="PF02518">
    <property type="entry name" value="HATPase_c"/>
    <property type="match status" value="1"/>
</dbReference>
<dbReference type="InParanoid" id="A0A1J7JUM9"/>
<dbReference type="SUPFAM" id="SSF55781">
    <property type="entry name" value="GAF domain-like"/>
    <property type="match status" value="1"/>
</dbReference>
<dbReference type="SUPFAM" id="SSF47384">
    <property type="entry name" value="Homodimeric domain of signal transducing histidine kinase"/>
    <property type="match status" value="1"/>
</dbReference>
<evidence type="ECO:0000256" key="4">
    <source>
        <dbReference type="ARBA" id="ARBA00022679"/>
    </source>
</evidence>
<feature type="modified residue" description="4-aspartylphosphate" evidence="6">
    <location>
        <position position="1103"/>
    </location>
</feature>
<dbReference type="Pfam" id="PF00072">
    <property type="entry name" value="Response_reg"/>
    <property type="match status" value="1"/>
</dbReference>
<dbReference type="Gene3D" id="3.30.450.40">
    <property type="match status" value="1"/>
</dbReference>
<protein>
    <recommendedName>
        <fullName evidence="2">histidine kinase</fullName>
        <ecNumber evidence="2">2.7.13.3</ecNumber>
    </recommendedName>
</protein>
<dbReference type="GO" id="GO:0009927">
    <property type="term" value="F:histidine phosphotransfer kinase activity"/>
    <property type="evidence" value="ECO:0007669"/>
    <property type="project" value="TreeGrafter"/>
</dbReference>
<dbReference type="InterPro" id="IPR029016">
    <property type="entry name" value="GAF-like_dom_sf"/>
</dbReference>
<dbReference type="PANTHER" id="PTHR43047">
    <property type="entry name" value="TWO-COMPONENT HISTIDINE PROTEIN KINASE"/>
    <property type="match status" value="1"/>
</dbReference>
<dbReference type="SMART" id="SM00448">
    <property type="entry name" value="REC"/>
    <property type="match status" value="1"/>
</dbReference>
<comment type="catalytic activity">
    <reaction evidence="1">
        <text>ATP + protein L-histidine = ADP + protein N-phospho-L-histidine.</text>
        <dbReference type="EC" id="2.7.13.3"/>
    </reaction>
</comment>
<dbReference type="OrthoDB" id="303614at2759"/>
<dbReference type="STRING" id="1408157.A0A1J7JUM9"/>
<dbReference type="Gene3D" id="1.10.287.130">
    <property type="match status" value="1"/>
</dbReference>
<dbReference type="InterPro" id="IPR003594">
    <property type="entry name" value="HATPase_dom"/>
</dbReference>
<dbReference type="SMART" id="SM00388">
    <property type="entry name" value="HisKA"/>
    <property type="match status" value="1"/>
</dbReference>
<dbReference type="InterPro" id="IPR011006">
    <property type="entry name" value="CheY-like_superfamily"/>
</dbReference>
<dbReference type="GO" id="GO:0005886">
    <property type="term" value="C:plasma membrane"/>
    <property type="evidence" value="ECO:0007669"/>
    <property type="project" value="TreeGrafter"/>
</dbReference>
<feature type="domain" description="Response regulatory" evidence="9">
    <location>
        <begin position="1049"/>
        <end position="1173"/>
    </location>
</feature>
<evidence type="ECO:0000256" key="2">
    <source>
        <dbReference type="ARBA" id="ARBA00012438"/>
    </source>
</evidence>
<dbReference type="PROSITE" id="PS50109">
    <property type="entry name" value="HIS_KIN"/>
    <property type="match status" value="1"/>
</dbReference>
<gene>
    <name evidence="10" type="ORF">CONLIGDRAFT_574204</name>
</gene>
<dbReference type="AlphaFoldDB" id="A0A1J7JUM9"/>
<keyword evidence="5 10" id="KW-0418">Kinase</keyword>
<dbReference type="PROSITE" id="PS50110">
    <property type="entry name" value="RESPONSE_REGULATORY"/>
    <property type="match status" value="1"/>
</dbReference>
<reference evidence="10 11" key="1">
    <citation type="submission" date="2016-10" db="EMBL/GenBank/DDBJ databases">
        <title>Draft genome sequence of Coniochaeta ligniaria NRRL30616, a lignocellulolytic fungus for bioabatement of inhibitors in plant biomass hydrolysates.</title>
        <authorList>
            <consortium name="DOE Joint Genome Institute"/>
            <person name="Jimenez D.J."/>
            <person name="Hector R.E."/>
            <person name="Riley R."/>
            <person name="Sun H."/>
            <person name="Grigoriev I.V."/>
            <person name="Van Elsas J.D."/>
            <person name="Nichols N.N."/>
        </authorList>
    </citation>
    <scope>NUCLEOTIDE SEQUENCE [LARGE SCALE GENOMIC DNA]</scope>
    <source>
        <strain evidence="10 11">NRRL 30616</strain>
    </source>
</reference>
<accession>A0A1J7JUM9</accession>
<keyword evidence="3 6" id="KW-0597">Phosphoprotein</keyword>
<evidence type="ECO:0000313" key="11">
    <source>
        <dbReference type="Proteomes" id="UP000182658"/>
    </source>
</evidence>
<evidence type="ECO:0000256" key="1">
    <source>
        <dbReference type="ARBA" id="ARBA00000085"/>
    </source>
</evidence>
<feature type="region of interest" description="Disordered" evidence="7">
    <location>
        <begin position="247"/>
        <end position="349"/>
    </location>
</feature>
<dbReference type="PANTHER" id="PTHR43047:SF72">
    <property type="entry name" value="OSMOSENSING HISTIDINE PROTEIN KINASE SLN1"/>
    <property type="match status" value="1"/>
</dbReference>
<dbReference type="Proteomes" id="UP000182658">
    <property type="component" value="Unassembled WGS sequence"/>
</dbReference>
<dbReference type="CDD" id="cd17546">
    <property type="entry name" value="REC_hyHK_CKI1_RcsC-like"/>
    <property type="match status" value="1"/>
</dbReference>
<sequence>MFVVDSTTCLDEPAPDGPCGVESSERARQREIAAYLSAASFPPDLPCGPLPEPLLNADLTLNALVQLGAHRLGCDRAFLSFIDRQYQFVVAEITRSHSLSGARHAPNEHIFLGVTKLDACWGVCPTTMDAFKDETGEWIRTGPNVIADRSRYIINDFATEPGYTERPYVVGYPHMRSYLEVPLVSPLGYLLGGYCVVHNDLKEYDDDATIDIMNEIASAIMAHLELRRIEQSRDRSEQLIQGLSGFINNEPTAQQPPRTGTVATTSQIADRLTDPADLTGYPRPLFNHTTSSVESSDAISSPAEKDSAKTPPTTPRDEIGEDPFARIVIPGDTAGSANEPECPATSGSDISEVYANGFISSADIKSTLFRAAATIRRSMNMDGFMFLDAVPSSFADRSDQLAPDDPRDSSREEVMGPFCATIVQSTAGQSGERLSRSSRTRLPEAALQRFIRRFPQGHVFSADEFGPIDEIYAPGKPFPADHRINEENTSLRNDVSALFHVLPAAKYIVFRPLWHFQQECWYAAALGWVSDPTRAIEPGDISLVAAFGNSIMAEVSRLEALATSRAKSDFVSSISHELRSPLHGIMAGSELLREGVSDNPVLLSTLDMLDSCGTTLLDIFNNLLEHAIVTSSGGRYRTTMANMSVTDLGGLVEDVLDVVHMSHLSENAFQSSNHRKGSFAVGPSNPGKSQRHLPLLVTMDIGTRESWKLYITTGAWKRIVMNIFGNALKYTNSGRIQVSLKRVQKKDRSGKLCDYVAFSVEDTGQGMSSDYLKYKLFTPFSQENTHSPGMGLGLSIVQQLASGLGGTVDVKSSVGVGTLVEVLVPAKQDSLDEHRRLLSGRTVCLITPDAFIAMANPRLEVTDSLRKRSAVVEQALRANAGGTLGMNVTIGTAECPDPPADVYLLDSNILNKIPNAVACSIIPSQYSQVTPLVLLCADAGPPSCFKQEVLKGHMFHLHHPLGPRKLASVLRSAIEAGCQPAIQGTAITDATLVLTSPSVPDLRTLSIPSRSKELEVSGGQNEQQHLQYLTSSSHDAAETSNTGHGKSYHLLIVDDNPINVKLLATVLRKLKHSFSTACHGLEAVQLYKDSLNGARSFDMIFMDISMPVMDGFEATREIRELERQARVKRCKIVALTGLSSEESRDEALASGSDVFLTKPVKLDKVRRLMDEELDESR</sequence>
<dbReference type="InterPro" id="IPR036097">
    <property type="entry name" value="HisK_dim/P_sf"/>
</dbReference>
<dbReference type="SMART" id="SM00387">
    <property type="entry name" value="HATPase_c"/>
    <property type="match status" value="1"/>
</dbReference>
<dbReference type="InterPro" id="IPR036890">
    <property type="entry name" value="HATPase_C_sf"/>
</dbReference>
<feature type="compositionally biased region" description="Polar residues" evidence="7">
    <location>
        <begin position="287"/>
        <end position="299"/>
    </location>
</feature>
<feature type="domain" description="Histidine kinase" evidence="8">
    <location>
        <begin position="573"/>
        <end position="828"/>
    </location>
</feature>
<dbReference type="InterPro" id="IPR001789">
    <property type="entry name" value="Sig_transdc_resp-reg_receiver"/>
</dbReference>
<evidence type="ECO:0000256" key="3">
    <source>
        <dbReference type="ARBA" id="ARBA00022553"/>
    </source>
</evidence>
<dbReference type="Pfam" id="PF00512">
    <property type="entry name" value="HisKA"/>
    <property type="match status" value="1"/>
</dbReference>
<organism evidence="10 11">
    <name type="scientific">Coniochaeta ligniaria NRRL 30616</name>
    <dbReference type="NCBI Taxonomy" id="1408157"/>
    <lineage>
        <taxon>Eukaryota</taxon>
        <taxon>Fungi</taxon>
        <taxon>Dikarya</taxon>
        <taxon>Ascomycota</taxon>
        <taxon>Pezizomycotina</taxon>
        <taxon>Sordariomycetes</taxon>
        <taxon>Sordariomycetidae</taxon>
        <taxon>Coniochaetales</taxon>
        <taxon>Coniochaetaceae</taxon>
        <taxon>Coniochaeta</taxon>
    </lineage>
</organism>
<dbReference type="InterPro" id="IPR004358">
    <property type="entry name" value="Sig_transdc_His_kin-like_C"/>
</dbReference>
<dbReference type="FunFam" id="3.30.450.40:FF:000083">
    <property type="entry name" value="Sensor histidine kinase/response regulator, putative (AFU_orthologue AFUA_4G00660)"/>
    <property type="match status" value="1"/>
</dbReference>
<dbReference type="SUPFAM" id="SSF52172">
    <property type="entry name" value="CheY-like"/>
    <property type="match status" value="1"/>
</dbReference>
<name>A0A1J7JUM9_9PEZI</name>
<dbReference type="InterPro" id="IPR005467">
    <property type="entry name" value="His_kinase_dom"/>
</dbReference>
<dbReference type="Gene3D" id="3.30.565.10">
    <property type="entry name" value="Histidine kinase-like ATPase, C-terminal domain"/>
    <property type="match status" value="1"/>
</dbReference>
<dbReference type="EMBL" id="KV875096">
    <property type="protein sequence ID" value="OIW31442.1"/>
    <property type="molecule type" value="Genomic_DNA"/>
</dbReference>
<evidence type="ECO:0000256" key="7">
    <source>
        <dbReference type="SAM" id="MobiDB-lite"/>
    </source>
</evidence>